<dbReference type="InterPro" id="IPR039793">
    <property type="entry name" value="UROS/Hem4"/>
</dbReference>
<comment type="pathway">
    <text evidence="1 9">Porphyrin-containing compound metabolism; protoporphyrin-IX biosynthesis; coproporphyrinogen-III from 5-aminolevulinate: step 3/4.</text>
</comment>
<dbReference type="PANTHER" id="PTHR38042">
    <property type="entry name" value="UROPORPHYRINOGEN-III SYNTHASE, CHLOROPLASTIC"/>
    <property type="match status" value="1"/>
</dbReference>
<evidence type="ECO:0000256" key="3">
    <source>
        <dbReference type="ARBA" id="ARBA00013109"/>
    </source>
</evidence>
<evidence type="ECO:0000256" key="7">
    <source>
        <dbReference type="ARBA" id="ARBA00040167"/>
    </source>
</evidence>
<dbReference type="EC" id="4.2.1.75" evidence="3 9"/>
<evidence type="ECO:0000313" key="14">
    <source>
        <dbReference type="Proteomes" id="UP001230156"/>
    </source>
</evidence>
<dbReference type="CDD" id="cd06578">
    <property type="entry name" value="HemD"/>
    <property type="match status" value="1"/>
</dbReference>
<dbReference type="Gene3D" id="3.40.50.10090">
    <property type="match status" value="2"/>
</dbReference>
<keyword evidence="4 9" id="KW-0456">Lyase</keyword>
<evidence type="ECO:0000256" key="1">
    <source>
        <dbReference type="ARBA" id="ARBA00004772"/>
    </source>
</evidence>
<feature type="region of interest" description="Disordered" evidence="11">
    <location>
        <begin position="241"/>
        <end position="279"/>
    </location>
</feature>
<accession>A0ABU0YMB5</accession>
<dbReference type="SUPFAM" id="SSF69618">
    <property type="entry name" value="HemD-like"/>
    <property type="match status" value="1"/>
</dbReference>
<keyword evidence="14" id="KW-1185">Reference proteome</keyword>
<evidence type="ECO:0000256" key="6">
    <source>
        <dbReference type="ARBA" id="ARBA00037589"/>
    </source>
</evidence>
<comment type="caution">
    <text evidence="13">The sequence shown here is derived from an EMBL/GenBank/DDBJ whole genome shotgun (WGS) entry which is preliminary data.</text>
</comment>
<sequence>MHALITRPLEDAKPLAELLAGRGVECTVEPLLEIAPHPEAVIDLEGVQALLFTSANGVRAFAAKSSRRDLKVLTVGDGSATAAREAGFSDVTAAAGDVDALAELVISKLDPKAGPLFHGAASVLAGDLQGKLEAAGFTLRRVVLYEAKTATTLSHETRMNLALGGIDMVLLFSPRTARTFAELWRAAAAPTLAKTTALCLSAAVAREIADLGWQRIETAARPDQPAMLTLVEAEIERRTPAVEVLPPKTETPKESPRVEETVKPSAPPPPSFNPPPQKSGGVLGGVLAGLIAGAAAAAAMVYTEPYWHPQENAAPASDQSAALAALQSKLDALSQSSAATPSPDAVNAAVNDAKAEIARQATALSDRVGKLEQSVNTLAQAPASAAPAPDLQPLQDRIARLESSLADLAQQAQSASSAPSTPDLSGDIAALKSANEALTQQLNTARDEIEALQTRQSALSGTVDKIAAQPSVTPAEQRRTAAVVALGALRGALPLDKPYAASLKAVDDLAAADAALQGQIAPALDPLRPLAEAGAPTLAQLQSSLPTREIAEAANAETTANAVGADAGWSERLINRLSEAVTVRPVGEKAEGDGPLARLARGEAKLKAGDLGGAVAEIGALSGKPAEAAAAWLAGAQARLAQDQASAALDRTATALLAPDSNSANPEQ</sequence>
<evidence type="ECO:0000256" key="2">
    <source>
        <dbReference type="ARBA" id="ARBA00008133"/>
    </source>
</evidence>
<dbReference type="InterPro" id="IPR003754">
    <property type="entry name" value="4pyrrol_synth_uPrphyn_synth"/>
</dbReference>
<reference evidence="14" key="1">
    <citation type="submission" date="2023-08" db="EMBL/GenBank/DDBJ databases">
        <title>Rhodospirillaceae gen. nov., a novel taxon isolated from the Yangtze River Yuezi River estuary sludge.</title>
        <authorList>
            <person name="Ruan L."/>
        </authorList>
    </citation>
    <scope>NUCLEOTIDE SEQUENCE [LARGE SCALE GENOMIC DNA]</scope>
    <source>
        <strain evidence="14">R-7</strain>
    </source>
</reference>
<keyword evidence="10" id="KW-0175">Coiled coil</keyword>
<dbReference type="EMBL" id="JAUYVI010000004">
    <property type="protein sequence ID" value="MDQ7248837.1"/>
    <property type="molecule type" value="Genomic_DNA"/>
</dbReference>
<evidence type="ECO:0000256" key="11">
    <source>
        <dbReference type="SAM" id="MobiDB-lite"/>
    </source>
</evidence>
<comment type="function">
    <text evidence="6 9">Catalyzes cyclization of the linear tetrapyrrole, hydroxymethylbilane, to the macrocyclic uroporphyrinogen III.</text>
</comment>
<dbReference type="RefSeq" id="WP_379956318.1">
    <property type="nucleotide sequence ID" value="NZ_JAUYVI010000004.1"/>
</dbReference>
<organism evidence="13 14">
    <name type="scientific">Dongia sedimenti</name>
    <dbReference type="NCBI Taxonomy" id="3064282"/>
    <lineage>
        <taxon>Bacteria</taxon>
        <taxon>Pseudomonadati</taxon>
        <taxon>Pseudomonadota</taxon>
        <taxon>Alphaproteobacteria</taxon>
        <taxon>Rhodospirillales</taxon>
        <taxon>Dongiaceae</taxon>
        <taxon>Dongia</taxon>
    </lineage>
</organism>
<evidence type="ECO:0000313" key="13">
    <source>
        <dbReference type="EMBL" id="MDQ7248837.1"/>
    </source>
</evidence>
<evidence type="ECO:0000256" key="8">
    <source>
        <dbReference type="ARBA" id="ARBA00048617"/>
    </source>
</evidence>
<gene>
    <name evidence="13" type="ORF">Q8A70_14225</name>
</gene>
<evidence type="ECO:0000256" key="9">
    <source>
        <dbReference type="RuleBase" id="RU366031"/>
    </source>
</evidence>
<dbReference type="PANTHER" id="PTHR38042:SF1">
    <property type="entry name" value="UROPORPHYRINOGEN-III SYNTHASE, CHLOROPLASTIC"/>
    <property type="match status" value="1"/>
</dbReference>
<evidence type="ECO:0000256" key="4">
    <source>
        <dbReference type="ARBA" id="ARBA00023239"/>
    </source>
</evidence>
<comment type="similarity">
    <text evidence="2 9">Belongs to the uroporphyrinogen-III synthase family.</text>
</comment>
<protein>
    <recommendedName>
        <fullName evidence="7 9">Uroporphyrinogen-III synthase</fullName>
        <ecNumber evidence="3 9">4.2.1.75</ecNumber>
    </recommendedName>
</protein>
<evidence type="ECO:0000256" key="5">
    <source>
        <dbReference type="ARBA" id="ARBA00023244"/>
    </source>
</evidence>
<evidence type="ECO:0000259" key="12">
    <source>
        <dbReference type="Pfam" id="PF02602"/>
    </source>
</evidence>
<dbReference type="Proteomes" id="UP001230156">
    <property type="component" value="Unassembled WGS sequence"/>
</dbReference>
<evidence type="ECO:0000256" key="10">
    <source>
        <dbReference type="SAM" id="Coils"/>
    </source>
</evidence>
<feature type="coiled-coil region" evidence="10">
    <location>
        <begin position="391"/>
        <end position="455"/>
    </location>
</feature>
<keyword evidence="5 9" id="KW-0627">Porphyrin biosynthesis</keyword>
<feature type="compositionally biased region" description="Pro residues" evidence="11">
    <location>
        <begin position="265"/>
        <end position="277"/>
    </location>
</feature>
<name>A0ABU0YMB5_9PROT</name>
<comment type="catalytic activity">
    <reaction evidence="8 9">
        <text>hydroxymethylbilane = uroporphyrinogen III + H2O</text>
        <dbReference type="Rhea" id="RHEA:18965"/>
        <dbReference type="ChEBI" id="CHEBI:15377"/>
        <dbReference type="ChEBI" id="CHEBI:57308"/>
        <dbReference type="ChEBI" id="CHEBI:57845"/>
        <dbReference type="EC" id="4.2.1.75"/>
    </reaction>
</comment>
<proteinExistence type="inferred from homology"/>
<dbReference type="GO" id="GO:0004852">
    <property type="term" value="F:uroporphyrinogen-III synthase activity"/>
    <property type="evidence" value="ECO:0007669"/>
    <property type="project" value="UniProtKB-EC"/>
</dbReference>
<feature type="domain" description="Tetrapyrrole biosynthesis uroporphyrinogen III synthase" evidence="12">
    <location>
        <begin position="14"/>
        <end position="228"/>
    </location>
</feature>
<feature type="compositionally biased region" description="Basic and acidic residues" evidence="11">
    <location>
        <begin position="250"/>
        <end position="262"/>
    </location>
</feature>
<dbReference type="Gene3D" id="1.10.287.1490">
    <property type="match status" value="1"/>
</dbReference>
<dbReference type="InterPro" id="IPR036108">
    <property type="entry name" value="4pyrrol_syn_uPrphyn_synt_sf"/>
</dbReference>
<dbReference type="Pfam" id="PF02602">
    <property type="entry name" value="HEM4"/>
    <property type="match status" value="1"/>
</dbReference>